<comment type="function">
    <text evidence="4">Catalyzes the interconversion of L-alanine and D-alanine. May also act on other amino acids.</text>
</comment>
<evidence type="ECO:0000256" key="3">
    <source>
        <dbReference type="ARBA" id="ARBA00023235"/>
    </source>
</evidence>
<evidence type="ECO:0000256" key="5">
    <source>
        <dbReference type="PIRSR" id="PIRSR600821-50"/>
    </source>
</evidence>
<gene>
    <name evidence="8" type="primary">alr</name>
    <name evidence="8" type="ORF">FOJ82_08400</name>
</gene>
<dbReference type="UniPathway" id="UPA00042">
    <property type="reaction ID" value="UER00497"/>
</dbReference>
<feature type="binding site" evidence="4 6">
    <location>
        <position position="318"/>
    </location>
    <ligand>
        <name>substrate</name>
    </ligand>
</feature>
<dbReference type="PRINTS" id="PR00992">
    <property type="entry name" value="ALARACEMASE"/>
</dbReference>
<feature type="binding site" evidence="4 6">
    <location>
        <position position="142"/>
    </location>
    <ligand>
        <name>substrate</name>
    </ligand>
</feature>
<feature type="active site" description="Proton acceptor; specific for D-alanine" evidence="4">
    <location>
        <position position="46"/>
    </location>
</feature>
<proteinExistence type="inferred from homology"/>
<organism evidence="8 9">
    <name type="scientific">Tessaracoccus rhinocerotis</name>
    <dbReference type="NCBI Taxonomy" id="1689449"/>
    <lineage>
        <taxon>Bacteria</taxon>
        <taxon>Bacillati</taxon>
        <taxon>Actinomycetota</taxon>
        <taxon>Actinomycetes</taxon>
        <taxon>Propionibacteriales</taxon>
        <taxon>Propionibacteriaceae</taxon>
        <taxon>Tessaracoccus</taxon>
    </lineage>
</organism>
<dbReference type="GO" id="GO:0008784">
    <property type="term" value="F:alanine racemase activity"/>
    <property type="evidence" value="ECO:0007669"/>
    <property type="project" value="UniProtKB-UniRule"/>
</dbReference>
<dbReference type="Proteomes" id="UP000317638">
    <property type="component" value="Unassembled WGS sequence"/>
</dbReference>
<dbReference type="PANTHER" id="PTHR30511:SF0">
    <property type="entry name" value="ALANINE RACEMASE, CATABOLIC-RELATED"/>
    <property type="match status" value="1"/>
</dbReference>
<dbReference type="NCBIfam" id="TIGR00492">
    <property type="entry name" value="alr"/>
    <property type="match status" value="1"/>
</dbReference>
<dbReference type="Pfam" id="PF01168">
    <property type="entry name" value="Ala_racemase_N"/>
    <property type="match status" value="1"/>
</dbReference>
<evidence type="ECO:0000313" key="8">
    <source>
        <dbReference type="EMBL" id="TRY18069.1"/>
    </source>
</evidence>
<dbReference type="Gene3D" id="2.40.37.10">
    <property type="entry name" value="Lyase, Ornithine Decarboxylase, Chain A, domain 1"/>
    <property type="match status" value="1"/>
</dbReference>
<dbReference type="SMART" id="SM01005">
    <property type="entry name" value="Ala_racemase_C"/>
    <property type="match status" value="1"/>
</dbReference>
<comment type="cofactor">
    <cofactor evidence="1 4 5">
        <name>pyridoxal 5'-phosphate</name>
        <dbReference type="ChEBI" id="CHEBI:597326"/>
    </cofactor>
</comment>
<dbReference type="GO" id="GO:0030632">
    <property type="term" value="P:D-alanine biosynthetic process"/>
    <property type="evidence" value="ECO:0007669"/>
    <property type="project" value="UniProtKB-UniRule"/>
</dbReference>
<dbReference type="SUPFAM" id="SSF50621">
    <property type="entry name" value="Alanine racemase C-terminal domain-like"/>
    <property type="match status" value="1"/>
</dbReference>
<comment type="caution">
    <text evidence="8">The sequence shown here is derived from an EMBL/GenBank/DDBJ whole genome shotgun (WGS) entry which is preliminary data.</text>
</comment>
<comment type="pathway">
    <text evidence="4">Amino-acid biosynthesis; D-alanine biosynthesis; D-alanine from L-alanine: step 1/1.</text>
</comment>
<protein>
    <recommendedName>
        <fullName evidence="4">Alanine racemase</fullName>
        <ecNumber evidence="4">5.1.1.1</ecNumber>
    </recommendedName>
</protein>
<sequence>MSALAIPPAPAPTSRPRLEIDPSAVAANTRLFARRAGDAALMAVVKADGFGHGIVEMARVALANGARWLGVTSLAEALRLRESGIGAPILSWLNPVDLDVHAAVRYRVDVGIPSLQHLARVTSQRPARPLRIHLHLDTGMARDGAAPADWAELFDRARRAELEGHVEVVAVMGHLPCADQPGHPSTRTGLRALLAGVALAESAGLRPTLRHLAATAATLTDDSTHLDLVRVGAGLVGIDPSGTARLAQAIRLSAPVVQVRALPAGTGIGYGHADVTDTPTNVGLLPVGYADGLPRTASGVAEVWVDGRRCRVRGRISMDQTVVDLGGAPVPPGTTAVVFGPGHDAEPTIDDWARWSGTLPHEIVTGLGTRLERQYL</sequence>
<dbReference type="AlphaFoldDB" id="A0A553K035"/>
<dbReference type="InterPro" id="IPR029066">
    <property type="entry name" value="PLP-binding_barrel"/>
</dbReference>
<dbReference type="InterPro" id="IPR001608">
    <property type="entry name" value="Ala_racemase_N"/>
</dbReference>
<evidence type="ECO:0000256" key="4">
    <source>
        <dbReference type="HAMAP-Rule" id="MF_01201"/>
    </source>
</evidence>
<comment type="catalytic activity">
    <reaction evidence="4">
        <text>L-alanine = D-alanine</text>
        <dbReference type="Rhea" id="RHEA:20249"/>
        <dbReference type="ChEBI" id="CHEBI:57416"/>
        <dbReference type="ChEBI" id="CHEBI:57972"/>
        <dbReference type="EC" id="5.1.1.1"/>
    </reaction>
</comment>
<dbReference type="InterPro" id="IPR000821">
    <property type="entry name" value="Ala_racemase"/>
</dbReference>
<dbReference type="GO" id="GO:0009252">
    <property type="term" value="P:peptidoglycan biosynthetic process"/>
    <property type="evidence" value="ECO:0007669"/>
    <property type="project" value="TreeGrafter"/>
</dbReference>
<reference evidence="8 9" key="1">
    <citation type="submission" date="2019-07" db="EMBL/GenBank/DDBJ databases">
        <authorList>
            <person name="Zhou L.-Y."/>
        </authorList>
    </citation>
    <scope>NUCLEOTIDE SEQUENCE [LARGE SCALE GENOMIC DNA]</scope>
    <source>
        <strain evidence="8 9">YIM 101269</strain>
    </source>
</reference>
<evidence type="ECO:0000256" key="6">
    <source>
        <dbReference type="PIRSR" id="PIRSR600821-52"/>
    </source>
</evidence>
<dbReference type="GO" id="GO:0030170">
    <property type="term" value="F:pyridoxal phosphate binding"/>
    <property type="evidence" value="ECO:0007669"/>
    <property type="project" value="UniProtKB-UniRule"/>
</dbReference>
<dbReference type="Gene3D" id="3.20.20.10">
    <property type="entry name" value="Alanine racemase"/>
    <property type="match status" value="1"/>
</dbReference>
<dbReference type="InterPro" id="IPR011079">
    <property type="entry name" value="Ala_racemase_C"/>
</dbReference>
<dbReference type="EMBL" id="VKKG01000003">
    <property type="protein sequence ID" value="TRY18069.1"/>
    <property type="molecule type" value="Genomic_DNA"/>
</dbReference>
<dbReference type="CDD" id="cd00430">
    <property type="entry name" value="PLPDE_III_AR"/>
    <property type="match status" value="1"/>
</dbReference>
<dbReference type="HAMAP" id="MF_01201">
    <property type="entry name" value="Ala_racemase"/>
    <property type="match status" value="1"/>
</dbReference>
<dbReference type="SUPFAM" id="SSF51419">
    <property type="entry name" value="PLP-binding barrel"/>
    <property type="match status" value="1"/>
</dbReference>
<dbReference type="PANTHER" id="PTHR30511">
    <property type="entry name" value="ALANINE RACEMASE"/>
    <property type="match status" value="1"/>
</dbReference>
<feature type="modified residue" description="N6-(pyridoxal phosphate)lysine" evidence="4 5">
    <location>
        <position position="46"/>
    </location>
</feature>
<dbReference type="Pfam" id="PF00842">
    <property type="entry name" value="Ala_racemase_C"/>
    <property type="match status" value="1"/>
</dbReference>
<dbReference type="InterPro" id="IPR009006">
    <property type="entry name" value="Ala_racemase/Decarboxylase_C"/>
</dbReference>
<feature type="domain" description="Alanine racemase C-terminal" evidence="7">
    <location>
        <begin position="249"/>
        <end position="376"/>
    </location>
</feature>
<feature type="active site" description="Proton acceptor; specific for L-alanine" evidence="4">
    <location>
        <position position="270"/>
    </location>
</feature>
<comment type="similarity">
    <text evidence="4">Belongs to the alanine racemase family.</text>
</comment>
<evidence type="ECO:0000256" key="2">
    <source>
        <dbReference type="ARBA" id="ARBA00022898"/>
    </source>
</evidence>
<dbReference type="EC" id="5.1.1.1" evidence="4"/>
<name>A0A553K035_9ACTN</name>
<dbReference type="GO" id="GO:0005829">
    <property type="term" value="C:cytosol"/>
    <property type="evidence" value="ECO:0007669"/>
    <property type="project" value="TreeGrafter"/>
</dbReference>
<evidence type="ECO:0000259" key="7">
    <source>
        <dbReference type="SMART" id="SM01005"/>
    </source>
</evidence>
<accession>A0A553K035</accession>
<dbReference type="OrthoDB" id="9813814at2"/>
<keyword evidence="2 4" id="KW-0663">Pyridoxal phosphate</keyword>
<keyword evidence="3 4" id="KW-0413">Isomerase</keyword>
<evidence type="ECO:0000313" key="9">
    <source>
        <dbReference type="Proteomes" id="UP000317638"/>
    </source>
</evidence>
<dbReference type="RefSeq" id="WP_143938045.1">
    <property type="nucleotide sequence ID" value="NZ_VKKG01000003.1"/>
</dbReference>
<keyword evidence="9" id="KW-1185">Reference proteome</keyword>
<evidence type="ECO:0000256" key="1">
    <source>
        <dbReference type="ARBA" id="ARBA00001933"/>
    </source>
</evidence>